<evidence type="ECO:0000256" key="1">
    <source>
        <dbReference type="SAM" id="Phobius"/>
    </source>
</evidence>
<keyword evidence="1" id="KW-1133">Transmembrane helix</keyword>
<organism evidence="2 3">
    <name type="scientific">Thermosporothrix hazakensis</name>
    <dbReference type="NCBI Taxonomy" id="644383"/>
    <lineage>
        <taxon>Bacteria</taxon>
        <taxon>Bacillati</taxon>
        <taxon>Chloroflexota</taxon>
        <taxon>Ktedonobacteria</taxon>
        <taxon>Ktedonobacterales</taxon>
        <taxon>Thermosporotrichaceae</taxon>
        <taxon>Thermosporothrix</taxon>
    </lineage>
</organism>
<name>A0A326U8S1_THEHA</name>
<keyword evidence="1" id="KW-0812">Transmembrane</keyword>
<sequence>MIFLSLFSLSHTTWYLLLQFFNSLYHYTFFLLFFAFQMVLKKNLYDILASYSVHVRAQICLALFAPSRQNNVI</sequence>
<dbReference type="EMBL" id="QKUF01000007">
    <property type="protein sequence ID" value="PZW30452.1"/>
    <property type="molecule type" value="Genomic_DNA"/>
</dbReference>
<proteinExistence type="predicted"/>
<keyword evidence="3" id="KW-1185">Reference proteome</keyword>
<dbReference type="Proteomes" id="UP000248806">
    <property type="component" value="Unassembled WGS sequence"/>
</dbReference>
<evidence type="ECO:0000313" key="3">
    <source>
        <dbReference type="Proteomes" id="UP000248806"/>
    </source>
</evidence>
<feature type="transmembrane region" description="Helical" evidence="1">
    <location>
        <begin position="12"/>
        <end position="36"/>
    </location>
</feature>
<dbReference type="AlphaFoldDB" id="A0A326U8S1"/>
<protein>
    <submittedName>
        <fullName evidence="2">Uncharacterized protein</fullName>
    </submittedName>
</protein>
<evidence type="ECO:0000313" key="2">
    <source>
        <dbReference type="EMBL" id="PZW30452.1"/>
    </source>
</evidence>
<gene>
    <name evidence="2" type="ORF">EI42_02420</name>
</gene>
<accession>A0A326U8S1</accession>
<comment type="caution">
    <text evidence="2">The sequence shown here is derived from an EMBL/GenBank/DDBJ whole genome shotgun (WGS) entry which is preliminary data.</text>
</comment>
<reference evidence="2 3" key="1">
    <citation type="submission" date="2018-06" db="EMBL/GenBank/DDBJ databases">
        <title>Genomic Encyclopedia of Archaeal and Bacterial Type Strains, Phase II (KMG-II): from individual species to whole genera.</title>
        <authorList>
            <person name="Goeker M."/>
        </authorList>
    </citation>
    <scope>NUCLEOTIDE SEQUENCE [LARGE SCALE GENOMIC DNA]</scope>
    <source>
        <strain evidence="2 3">ATCC BAA-1881</strain>
    </source>
</reference>
<keyword evidence="1" id="KW-0472">Membrane</keyword>